<keyword evidence="1" id="KW-0540">Nuclease</keyword>
<sequence length="255" mass="27628">MGAFFMSVVSAFAGAAEACRPTGALQNVEVARVVDGDTVRLRDGRSVRLIGINAPELAHNGRTTEPFAEAAKQRLQALVSASDGRLALQPGRQPRDHYGRTLAHLFDASGANLEARLLGEGLGYLVAVAPNTELTACQQAAERAARSANLGVWKRSPVLSLDRLAQSGFAVVRGRVLEVERNRGGIWLEMDGPLVLRIEPKVLKAFDAKRVMQMAGRSLEVRGWVVDRSRRGAVPAGKARWQMSVTDPAMLEWLP</sequence>
<dbReference type="SMART" id="SM00318">
    <property type="entry name" value="SNc"/>
    <property type="match status" value="1"/>
</dbReference>
<comment type="caution">
    <text evidence="4">The sequence shown here is derived from an EMBL/GenBank/DDBJ whole genome shotgun (WGS) entry which is preliminary data.</text>
</comment>
<evidence type="ECO:0000256" key="3">
    <source>
        <dbReference type="ARBA" id="ARBA00022801"/>
    </source>
</evidence>
<protein>
    <submittedName>
        <fullName evidence="4">Thermonuclease family protein</fullName>
    </submittedName>
</protein>
<gene>
    <name evidence="4" type="ORF">GNQ48_04040</name>
</gene>
<dbReference type="InterPro" id="IPR035437">
    <property type="entry name" value="SNase_OB-fold_sf"/>
</dbReference>
<dbReference type="PROSITE" id="PS50830">
    <property type="entry name" value="TNASE_3"/>
    <property type="match status" value="1"/>
</dbReference>
<accession>A0A0C6F7Y0</accession>
<dbReference type="Gene3D" id="2.40.50.90">
    <property type="match status" value="1"/>
</dbReference>
<dbReference type="InterPro" id="IPR016071">
    <property type="entry name" value="Staphylococal_nuclease_OB-fold"/>
</dbReference>
<dbReference type="EMBL" id="WOAD01000002">
    <property type="protein sequence ID" value="MUI34166.1"/>
    <property type="molecule type" value="Genomic_DNA"/>
</dbReference>
<evidence type="ECO:0000313" key="4">
    <source>
        <dbReference type="EMBL" id="MUI34166.1"/>
    </source>
</evidence>
<keyword evidence="3" id="KW-0378">Hydrolase</keyword>
<evidence type="ECO:0000256" key="1">
    <source>
        <dbReference type="ARBA" id="ARBA00022722"/>
    </source>
</evidence>
<dbReference type="RefSeq" id="WP_003110890.1">
    <property type="nucleotide sequence ID" value="NZ_AP014651.1"/>
</dbReference>
<reference evidence="4 5" key="1">
    <citation type="submission" date="2019-11" db="EMBL/GenBank/DDBJ databases">
        <title>Genomes of ocular Pseudomonas aeruginosa isolates.</title>
        <authorList>
            <person name="Khan M."/>
            <person name="Rice S.A."/>
            <person name="Willcox M.D.P."/>
            <person name="Stapleton F."/>
        </authorList>
    </citation>
    <scope>NUCLEOTIDE SEQUENCE [LARGE SCALE GENOMIC DNA]</scope>
    <source>
        <strain evidence="4 5">PA221</strain>
    </source>
</reference>
<organism evidence="4 5">
    <name type="scientific">Pseudomonas aeruginosa</name>
    <dbReference type="NCBI Taxonomy" id="287"/>
    <lineage>
        <taxon>Bacteria</taxon>
        <taxon>Pseudomonadati</taxon>
        <taxon>Pseudomonadota</taxon>
        <taxon>Gammaproteobacteria</taxon>
        <taxon>Pseudomonadales</taxon>
        <taxon>Pseudomonadaceae</taxon>
        <taxon>Pseudomonas</taxon>
    </lineage>
</organism>
<dbReference type="Proteomes" id="UP000433532">
    <property type="component" value="Unassembled WGS sequence"/>
</dbReference>
<dbReference type="SUPFAM" id="SSF50199">
    <property type="entry name" value="Staphylococcal nuclease"/>
    <property type="match status" value="1"/>
</dbReference>
<dbReference type="GO" id="GO:0016787">
    <property type="term" value="F:hydrolase activity"/>
    <property type="evidence" value="ECO:0007669"/>
    <property type="project" value="UniProtKB-KW"/>
</dbReference>
<proteinExistence type="predicted"/>
<dbReference type="PANTHER" id="PTHR12302">
    <property type="entry name" value="EBNA2 BINDING PROTEIN P100"/>
    <property type="match status" value="1"/>
</dbReference>
<dbReference type="GO" id="GO:0004519">
    <property type="term" value="F:endonuclease activity"/>
    <property type="evidence" value="ECO:0007669"/>
    <property type="project" value="UniProtKB-KW"/>
</dbReference>
<evidence type="ECO:0000256" key="2">
    <source>
        <dbReference type="ARBA" id="ARBA00022759"/>
    </source>
</evidence>
<dbReference type="Pfam" id="PF00565">
    <property type="entry name" value="SNase"/>
    <property type="match status" value="1"/>
</dbReference>
<dbReference type="PANTHER" id="PTHR12302:SF3">
    <property type="entry name" value="SERINE_THREONINE-PROTEIN KINASE 31"/>
    <property type="match status" value="1"/>
</dbReference>
<keyword evidence="2" id="KW-0255">Endonuclease</keyword>
<evidence type="ECO:0000313" key="5">
    <source>
        <dbReference type="Proteomes" id="UP000433532"/>
    </source>
</evidence>
<dbReference type="AlphaFoldDB" id="A0A0C6F7Y0"/>
<name>A0A0C6F7Y0_PSEAI</name>